<dbReference type="Pfam" id="PF23660">
    <property type="entry name" value="NOMO_8th"/>
    <property type="match status" value="1"/>
</dbReference>
<dbReference type="Gene3D" id="2.60.40.1120">
    <property type="entry name" value="Carboxypeptidase-like, regulatory domain"/>
    <property type="match status" value="2"/>
</dbReference>
<feature type="domain" description="NOMO third transthyretin-like" evidence="14">
    <location>
        <begin position="213"/>
        <end position="319"/>
    </location>
</feature>
<comment type="subcellular location">
    <subcellularLocation>
        <location evidence="1">Endoplasmic reticulum membrane</location>
        <topology evidence="1">Single-pass type I membrane protein</topology>
    </subcellularLocation>
</comment>
<dbReference type="InterPro" id="IPR056189">
    <property type="entry name" value="NOMO_3rd"/>
</dbReference>
<feature type="chain" id="PRO_5046175735" evidence="7">
    <location>
        <begin position="28"/>
        <end position="1232"/>
    </location>
</feature>
<dbReference type="InterPro" id="IPR056190">
    <property type="entry name" value="NOMO_5th"/>
</dbReference>
<dbReference type="Pfam" id="PF23196">
    <property type="entry name" value="NOMO_6th"/>
    <property type="match status" value="1"/>
</dbReference>
<dbReference type="InterPro" id="IPR055074">
    <property type="entry name" value="NOMO1-3_2nd"/>
</dbReference>
<evidence type="ECO:0000256" key="3">
    <source>
        <dbReference type="ARBA" id="ARBA00022729"/>
    </source>
</evidence>
<feature type="domain" description="NOMO fifth transthyretin-like" evidence="15">
    <location>
        <begin position="403"/>
        <end position="493"/>
    </location>
</feature>
<reference evidence="19" key="1">
    <citation type="submission" date="2025-08" db="UniProtKB">
        <authorList>
            <consortium name="RefSeq"/>
        </authorList>
    </citation>
    <scope>IDENTIFICATION</scope>
</reference>
<organism evidence="18 19">
    <name type="scientific">Aplysia californica</name>
    <name type="common">California sea hare</name>
    <dbReference type="NCBI Taxonomy" id="6500"/>
    <lineage>
        <taxon>Eukaryota</taxon>
        <taxon>Metazoa</taxon>
        <taxon>Spiralia</taxon>
        <taxon>Lophotrochozoa</taxon>
        <taxon>Mollusca</taxon>
        <taxon>Gastropoda</taxon>
        <taxon>Heterobranchia</taxon>
        <taxon>Euthyneura</taxon>
        <taxon>Tectipleura</taxon>
        <taxon>Aplysiida</taxon>
        <taxon>Aplysioidea</taxon>
        <taxon>Aplysiidae</taxon>
        <taxon>Aplysia</taxon>
    </lineage>
</organism>
<dbReference type="Pfam" id="PF23193">
    <property type="entry name" value="NOMO_3rd"/>
    <property type="match status" value="1"/>
</dbReference>
<evidence type="ECO:0000259" key="11">
    <source>
        <dbReference type="Pfam" id="PF22904"/>
    </source>
</evidence>
<keyword evidence="2" id="KW-0812">Transmembrane</keyword>
<evidence type="ECO:0000259" key="10">
    <source>
        <dbReference type="Pfam" id="PF22902"/>
    </source>
</evidence>
<proteinExistence type="predicted"/>
<dbReference type="Pfam" id="PF22898">
    <property type="entry name" value="NOMO1-like_1st"/>
    <property type="match status" value="1"/>
</dbReference>
<keyword evidence="18" id="KW-1185">Reference proteome</keyword>
<evidence type="ECO:0000256" key="7">
    <source>
        <dbReference type="SAM" id="SignalP"/>
    </source>
</evidence>
<feature type="domain" description="ER membrane protein complex subunit 7 beta-sandwich" evidence="8">
    <location>
        <begin position="341"/>
        <end position="392"/>
    </location>
</feature>
<dbReference type="Pfam" id="PF22904">
    <property type="entry name" value="NOMO1-like_2nd"/>
    <property type="match status" value="1"/>
</dbReference>
<dbReference type="InterPro" id="IPR019008">
    <property type="entry name" value="Beta_sandwich_EMC7"/>
</dbReference>
<dbReference type="Pfam" id="PF23141">
    <property type="entry name" value="Ig_NOMO"/>
    <property type="match status" value="1"/>
</dbReference>
<dbReference type="InterPro" id="IPR056187">
    <property type="entry name" value="NOMO_8th"/>
</dbReference>
<evidence type="ECO:0000259" key="17">
    <source>
        <dbReference type="Pfam" id="PF23660"/>
    </source>
</evidence>
<keyword evidence="4" id="KW-0256">Endoplasmic reticulum</keyword>
<evidence type="ECO:0000256" key="1">
    <source>
        <dbReference type="ARBA" id="ARBA00004115"/>
    </source>
</evidence>
<feature type="domain" description="NOMO second beta-sandwich" evidence="11">
    <location>
        <begin position="120"/>
        <end position="208"/>
    </location>
</feature>
<dbReference type="InterPro" id="IPR051417">
    <property type="entry name" value="SDr/BOS_complex"/>
</dbReference>
<dbReference type="InterPro" id="IPR013784">
    <property type="entry name" value="Carb-bd-like_fold"/>
</dbReference>
<dbReference type="InterPro" id="IPR055073">
    <property type="entry name" value="NOMO1-like_9th"/>
</dbReference>
<dbReference type="InterPro" id="IPR056319">
    <property type="entry name" value="NOMO_7th"/>
</dbReference>
<keyword evidence="3 7" id="KW-0732">Signal</keyword>
<feature type="domain" description="NOMO-like ninth beta-sandwich" evidence="10">
    <location>
        <begin position="776"/>
        <end position="850"/>
    </location>
</feature>
<evidence type="ECO:0000259" key="9">
    <source>
        <dbReference type="Pfam" id="PF22898"/>
    </source>
</evidence>
<feature type="domain" description="NOMO seventh transthyretin-like" evidence="12">
    <location>
        <begin position="587"/>
        <end position="658"/>
    </location>
</feature>
<keyword evidence="6" id="KW-0472">Membrane</keyword>
<dbReference type="RefSeq" id="XP_012945613.1">
    <property type="nucleotide sequence ID" value="XM_013090159.2"/>
</dbReference>
<dbReference type="Pfam" id="PF23192">
    <property type="entry name" value="NOMO_12th"/>
    <property type="match status" value="1"/>
</dbReference>
<evidence type="ECO:0000313" key="19">
    <source>
        <dbReference type="RefSeq" id="XP_012945613.1"/>
    </source>
</evidence>
<evidence type="ECO:0000256" key="4">
    <source>
        <dbReference type="ARBA" id="ARBA00022824"/>
    </source>
</evidence>
<sequence>MVLFNIRQCSLFLGTLLFFLLLGESRSDGVFGCGGFVKSDVEINYSLVEVKLYTPHGSIKYQTDCAPNTGYYLIPLYDKGDYILKTEPPKGWGFEPQSVELKVDGENDMCSKGEDINFKFTGFSVYGMVVSSGQNTGPAGVQLQLTSAASSDVLSTAKTEDSGRFSFSNVMPGDYKIKASHPSWQFSKNEIPVQVKNDNANIGPALTIAGYDVKGQVTGDGQPMKSVNFVLFSESGQAKNIPQCQAGAPKGFHTKETKLSPICHVTSRDDGTFVFPIVPSGSYFLIPFYKGEHITFDVEPGKLNFVVEHGSLLLKEKFEVAGFSVSGKVLDKENGVGIPKAVILINDKEQTVSAEDGSFNLENMKTGTYRLNAKVENVAFEEMSVEITPKTPQLPSLVAAGFSLCGKVTIDRVPESLGKLSTQRRLIYYPEGKGSDAKSTVTDSTGAFCEIVQSGKYVVKVHMTDAEVKAGLTLAPSEKVVNVLSKPVLDVNFSQFRAQISGTVKCMEKCQPMEVTLDAVGRSDSQVRVQAKTSGNEASFVFEHVMPGKYKASIVMDTWCWKDRSIELDVVDNDLTGLEFVQTGYILKCSVSHPITINFAHNKKAKNVGSFLLDKGLNRFCLAHPGVYQLTPDSCHKFDQDNYSYDTSNPLTLTLTAIQHLALGTITTEVPVSDVVVTIRSSVDDTPTVLGPLQPNSTATAAQAAADKTAGDGKTAAAAAAAPKRTVYSFSHWARSGETLTVSAKSLDLLFYPDSVEVFVSGDDCPGTVAELTGRKGVFIEGSITPALEGVTVTVTAQDDSMEPIVVTTQASGKYRVGPLHADRQYAVAAQKEGYVMSQVKGKEMSFQAFKLGEISVQMLDESGQPLPGVLLSLSGEKQYRSNNVTGTDGHMSFLGLSPGQYFLRPMMKEYKFEPASQMIQVQEGTTEKIVIKGARVAFSCFGRVTSLNGEPEPGVIIEALGQGQECAGFQEESKTEVDGTYRIRGLQPKCTYDIHLKGGEVNTHIERTAPAKRLIKVESADLTDINIIAFRRMNQMDISGNVKTNLKFLPTLKVRLVCETQPDSPIHTMTLSKSTFFFLPSLVMDNKEYILSLESSLSKSEYDYKQLSVEFLANKSHRHFTFEFNPKLRSVDQDLNQGSYLILPVVALIIALAYNYKTVVPQVMSLYQQVQTATQKTSGYATSSTSSGSSSLSSAAAAQSSGAPVDASVPHEFLGAEASPVKKRAKPRKAQ</sequence>
<evidence type="ECO:0000256" key="2">
    <source>
        <dbReference type="ARBA" id="ARBA00022692"/>
    </source>
</evidence>
<evidence type="ECO:0000259" key="13">
    <source>
        <dbReference type="Pfam" id="PF23192"/>
    </source>
</evidence>
<dbReference type="SUPFAM" id="SSF49452">
    <property type="entry name" value="Starch-binding domain-like"/>
    <property type="match status" value="2"/>
</dbReference>
<keyword evidence="5" id="KW-1133">Transmembrane helix</keyword>
<feature type="domain" description="NOMO sixth transthyretin-like" evidence="16">
    <location>
        <begin position="494"/>
        <end position="565"/>
    </location>
</feature>
<gene>
    <name evidence="19" type="primary">LOC101846259</name>
</gene>
<feature type="domain" description="NOMO C-terminal transthyretin-like" evidence="13">
    <location>
        <begin position="1034"/>
        <end position="1127"/>
    </location>
</feature>
<evidence type="ECO:0000259" key="14">
    <source>
        <dbReference type="Pfam" id="PF23193"/>
    </source>
</evidence>
<dbReference type="Pfam" id="PF09430">
    <property type="entry name" value="EMC7_beta-sandw"/>
    <property type="match status" value="1"/>
</dbReference>
<evidence type="ECO:0000256" key="6">
    <source>
        <dbReference type="ARBA" id="ARBA00023136"/>
    </source>
</evidence>
<feature type="signal peptide" evidence="7">
    <location>
        <begin position="1"/>
        <end position="27"/>
    </location>
</feature>
<evidence type="ECO:0000259" key="15">
    <source>
        <dbReference type="Pfam" id="PF23194"/>
    </source>
</evidence>
<evidence type="ECO:0000259" key="12">
    <source>
        <dbReference type="Pfam" id="PF23141"/>
    </source>
</evidence>
<dbReference type="Proteomes" id="UP000694888">
    <property type="component" value="Unplaced"/>
</dbReference>
<evidence type="ECO:0000259" key="16">
    <source>
        <dbReference type="Pfam" id="PF23196"/>
    </source>
</evidence>
<dbReference type="PANTHER" id="PTHR23303">
    <property type="entry name" value="CARBOXYPEPTIDASE REGULATORY REGION-CONTAINING"/>
    <property type="match status" value="1"/>
</dbReference>
<dbReference type="GeneID" id="101846259"/>
<evidence type="ECO:0000259" key="8">
    <source>
        <dbReference type="Pfam" id="PF09430"/>
    </source>
</evidence>
<dbReference type="InterPro" id="IPR056191">
    <property type="entry name" value="NOMO_12th"/>
</dbReference>
<feature type="domain" description="NOMO-like N-terminal beta-sandwich" evidence="9">
    <location>
        <begin position="34"/>
        <end position="118"/>
    </location>
</feature>
<evidence type="ECO:0000256" key="5">
    <source>
        <dbReference type="ARBA" id="ARBA00022989"/>
    </source>
</evidence>
<feature type="domain" description="NOMO eighth prealbumin-like" evidence="17">
    <location>
        <begin position="717"/>
        <end position="775"/>
    </location>
</feature>
<accession>A0ABM1ADI3</accession>
<protein>
    <submittedName>
        <fullName evidence="19">Nodal modulator 1</fullName>
    </submittedName>
</protein>
<dbReference type="PANTHER" id="PTHR23303:SF14">
    <property type="entry name" value="BOS COMPLEX SUBUNIT NOMO1-RELATED"/>
    <property type="match status" value="1"/>
</dbReference>
<dbReference type="Pfam" id="PF22902">
    <property type="entry name" value="NOMO1-like_9th"/>
    <property type="match status" value="1"/>
</dbReference>
<name>A0ABM1ADI3_APLCA</name>
<dbReference type="InterPro" id="IPR055075">
    <property type="entry name" value="NOMO-like_N"/>
</dbReference>
<dbReference type="SUPFAM" id="SSF49478">
    <property type="entry name" value="Cna protein B-type domain"/>
    <property type="match status" value="1"/>
</dbReference>
<dbReference type="InterPro" id="IPR056188">
    <property type="entry name" value="NOMO_6th"/>
</dbReference>
<dbReference type="Pfam" id="PF23194">
    <property type="entry name" value="NOMO_5th"/>
    <property type="match status" value="1"/>
</dbReference>
<evidence type="ECO:0000313" key="18">
    <source>
        <dbReference type="Proteomes" id="UP000694888"/>
    </source>
</evidence>